<dbReference type="eggNOG" id="COG0233">
    <property type="taxonomic scope" value="Bacteria"/>
</dbReference>
<dbReference type="InterPro" id="IPR036191">
    <property type="entry name" value="RRF_sf"/>
</dbReference>
<dbReference type="Proteomes" id="UP000002247">
    <property type="component" value="Chromosome"/>
</dbReference>
<dbReference type="GO" id="GO:0006415">
    <property type="term" value="P:translational termination"/>
    <property type="evidence" value="ECO:0007669"/>
    <property type="project" value="UniProtKB-UniRule"/>
</dbReference>
<dbReference type="PANTHER" id="PTHR20982">
    <property type="entry name" value="RIBOSOME RECYCLING FACTOR"/>
    <property type="match status" value="1"/>
</dbReference>
<dbReference type="Gene3D" id="3.30.1360.40">
    <property type="match status" value="1"/>
</dbReference>
<organism evidence="8 9">
    <name type="scientific">Segniliparus rotundus (strain ATCC BAA-972 / CDC 1076 / CIP 108378 / DSM 44985 / JCM 13578)</name>
    <dbReference type="NCBI Taxonomy" id="640132"/>
    <lineage>
        <taxon>Bacteria</taxon>
        <taxon>Bacillati</taxon>
        <taxon>Actinomycetota</taxon>
        <taxon>Actinomycetes</taxon>
        <taxon>Mycobacteriales</taxon>
        <taxon>Segniliparaceae</taxon>
        <taxon>Segniliparus</taxon>
    </lineage>
</organism>
<evidence type="ECO:0000256" key="6">
    <source>
        <dbReference type="SAM" id="Coils"/>
    </source>
</evidence>
<keyword evidence="6" id="KW-0175">Coiled coil</keyword>
<keyword evidence="4 5" id="KW-0648">Protein biosynthesis</keyword>
<evidence type="ECO:0000256" key="4">
    <source>
        <dbReference type="ARBA" id="ARBA00022917"/>
    </source>
</evidence>
<dbReference type="KEGG" id="srt:Srot_2663"/>
<comment type="function">
    <text evidence="5">Responsible for the release of ribosomes from messenger RNA at the termination of protein biosynthesis. May increase the efficiency of translation by recycling ribosomes from one round of translation to another.</text>
</comment>
<evidence type="ECO:0000313" key="8">
    <source>
        <dbReference type="EMBL" id="ADG99097.1"/>
    </source>
</evidence>
<evidence type="ECO:0000256" key="1">
    <source>
        <dbReference type="ARBA" id="ARBA00004496"/>
    </source>
</evidence>
<dbReference type="Gene3D" id="1.10.132.20">
    <property type="entry name" value="Ribosome-recycling factor"/>
    <property type="match status" value="1"/>
</dbReference>
<dbReference type="Pfam" id="PF01765">
    <property type="entry name" value="RRF"/>
    <property type="match status" value="1"/>
</dbReference>
<dbReference type="InterPro" id="IPR023584">
    <property type="entry name" value="Ribosome_recyc_fac_dom"/>
</dbReference>
<evidence type="ECO:0000256" key="5">
    <source>
        <dbReference type="HAMAP-Rule" id="MF_00040"/>
    </source>
</evidence>
<evidence type="ECO:0000256" key="2">
    <source>
        <dbReference type="ARBA" id="ARBA00005912"/>
    </source>
</evidence>
<dbReference type="STRING" id="640132.Srot_2663"/>
<dbReference type="FunFam" id="3.30.1360.40:FF:000001">
    <property type="entry name" value="Ribosome-recycling factor"/>
    <property type="match status" value="1"/>
</dbReference>
<dbReference type="HAMAP" id="MF_00040">
    <property type="entry name" value="RRF"/>
    <property type="match status" value="1"/>
</dbReference>
<accession>D6ZCC8</accession>
<dbReference type="CDD" id="cd00520">
    <property type="entry name" value="RRF"/>
    <property type="match status" value="1"/>
</dbReference>
<dbReference type="SUPFAM" id="SSF55194">
    <property type="entry name" value="Ribosome recycling factor, RRF"/>
    <property type="match status" value="1"/>
</dbReference>
<dbReference type="HOGENOM" id="CLU_073981_2_0_11"/>
<dbReference type="GO" id="GO:0005737">
    <property type="term" value="C:cytoplasm"/>
    <property type="evidence" value="ECO:0007669"/>
    <property type="project" value="UniProtKB-SubCell"/>
</dbReference>
<proteinExistence type="inferred from homology"/>
<keyword evidence="9" id="KW-1185">Reference proteome</keyword>
<keyword evidence="3 5" id="KW-0963">Cytoplasm</keyword>
<comment type="similarity">
    <text evidence="2 5">Belongs to the RRF family.</text>
</comment>
<dbReference type="FunFam" id="1.10.132.20:FF:000001">
    <property type="entry name" value="Ribosome-recycling factor"/>
    <property type="match status" value="1"/>
</dbReference>
<evidence type="ECO:0000259" key="7">
    <source>
        <dbReference type="Pfam" id="PF01765"/>
    </source>
</evidence>
<dbReference type="NCBIfam" id="TIGR00496">
    <property type="entry name" value="frr"/>
    <property type="match status" value="1"/>
</dbReference>
<feature type="coiled-coil region" evidence="6">
    <location>
        <begin position="114"/>
        <end position="173"/>
    </location>
</feature>
<evidence type="ECO:0000313" key="9">
    <source>
        <dbReference type="Proteomes" id="UP000002247"/>
    </source>
</evidence>
<evidence type="ECO:0000256" key="3">
    <source>
        <dbReference type="ARBA" id="ARBA00022490"/>
    </source>
</evidence>
<reference evidence="8 9" key="1">
    <citation type="journal article" date="2010" name="Stand. Genomic Sci.">
        <title>Complete genome sequence of Segniliparus rotundus type strain (CDC 1076).</title>
        <authorList>
            <person name="Sikorski J."/>
            <person name="Lapidus A."/>
            <person name="Copeland A."/>
            <person name="Misra M."/>
            <person name="Glavina Del Rio T."/>
            <person name="Nolan M."/>
            <person name="Lucas S."/>
            <person name="Chen F."/>
            <person name="Tice H."/>
            <person name="Cheng J.F."/>
            <person name="Jando M."/>
            <person name="Schneider S."/>
            <person name="Bruce D."/>
            <person name="Goodwin L."/>
            <person name="Pitluck S."/>
            <person name="Liolios K."/>
            <person name="Mikhailova N."/>
            <person name="Pati A."/>
            <person name="Ivanova N."/>
            <person name="Mavromatis K."/>
            <person name="Chen A."/>
            <person name="Palaniappan K."/>
            <person name="Chertkov O."/>
            <person name="Land M."/>
            <person name="Hauser L."/>
            <person name="Chang Y.J."/>
            <person name="Jeffries C.D."/>
            <person name="Brettin T."/>
            <person name="Detter J.C."/>
            <person name="Han C."/>
            <person name="Rohde M."/>
            <person name="Goker M."/>
            <person name="Bristow J."/>
            <person name="Eisen J.A."/>
            <person name="Markowitz V."/>
            <person name="Hugenholtz P."/>
            <person name="Kyrpides N.C."/>
            <person name="Klenk H.P."/>
        </authorList>
    </citation>
    <scope>NUCLEOTIDE SEQUENCE [LARGE SCALE GENOMIC DNA]</scope>
    <source>
        <strain evidence="9">ATCC BAA-972 / CDC 1076 / CIP 108378 / DSM 44985 / JCM 13578</strain>
    </source>
</reference>
<dbReference type="PANTHER" id="PTHR20982:SF3">
    <property type="entry name" value="MITOCHONDRIAL RIBOSOME RECYCLING FACTOR PSEUDO 1"/>
    <property type="match status" value="1"/>
</dbReference>
<dbReference type="AlphaFoldDB" id="D6ZCC8"/>
<name>D6ZCC8_SEGRD</name>
<dbReference type="RefSeq" id="WP_013139546.1">
    <property type="nucleotide sequence ID" value="NC_014168.1"/>
</dbReference>
<comment type="subcellular location">
    <subcellularLocation>
        <location evidence="1 5">Cytoplasm</location>
    </subcellularLocation>
</comment>
<dbReference type="OrthoDB" id="9804006at2"/>
<dbReference type="GO" id="GO:0043023">
    <property type="term" value="F:ribosomal large subunit binding"/>
    <property type="evidence" value="ECO:0007669"/>
    <property type="project" value="TreeGrafter"/>
</dbReference>
<dbReference type="EMBL" id="CP001958">
    <property type="protein sequence ID" value="ADG99097.1"/>
    <property type="molecule type" value="Genomic_DNA"/>
</dbReference>
<protein>
    <recommendedName>
        <fullName evidence="5">Ribosome-recycling factor</fullName>
        <shortName evidence="5">RRF</shortName>
    </recommendedName>
    <alternativeName>
        <fullName evidence="5">Ribosome-releasing factor</fullName>
    </alternativeName>
</protein>
<gene>
    <name evidence="5" type="primary">frr</name>
    <name evidence="8" type="ordered locus">Srot_2663</name>
</gene>
<sequence length="185" mass="20544">MIDEILFEAEERMELAVEVAKDDFAAIRTGRATASLFAKVVVDYYGTPTPIPQISSVQTPDPRLVVIKPYEAGQLRAIEEAIQKSDLGLNPSNDGQVVRVAIPALTEERRKEFAKQARGKAEEARVTVRNVRRKANEQLGKLSKEGQTGEDDVARAEKELDKLTARFVGVIDELVKKKEAELLEV</sequence>
<feature type="domain" description="Ribosome recycling factor" evidence="7">
    <location>
        <begin position="21"/>
        <end position="183"/>
    </location>
</feature>
<dbReference type="InterPro" id="IPR002661">
    <property type="entry name" value="Ribosome_recyc_fac"/>
</dbReference>